<dbReference type="EMBL" id="BK032686">
    <property type="protein sequence ID" value="DAF55068.1"/>
    <property type="molecule type" value="Genomic_DNA"/>
</dbReference>
<organism evidence="1">
    <name type="scientific">Siphoviridae sp. ctDOT22</name>
    <dbReference type="NCBI Taxonomy" id="2827812"/>
    <lineage>
        <taxon>Viruses</taxon>
        <taxon>Duplodnaviria</taxon>
        <taxon>Heunggongvirae</taxon>
        <taxon>Uroviricota</taxon>
        <taxon>Caudoviricetes</taxon>
    </lineage>
</organism>
<proteinExistence type="predicted"/>
<protein>
    <submittedName>
        <fullName evidence="1">Tail protein</fullName>
    </submittedName>
</protein>
<reference evidence="1" key="1">
    <citation type="journal article" date="2021" name="Proc. Natl. Acad. Sci. U.S.A.">
        <title>A Catalog of Tens of Thousands of Viruses from Human Metagenomes Reveals Hidden Associations with Chronic Diseases.</title>
        <authorList>
            <person name="Tisza M.J."/>
            <person name="Buck C.B."/>
        </authorList>
    </citation>
    <scope>NUCLEOTIDE SEQUENCE</scope>
    <source>
        <strain evidence="1">CtDOT22</strain>
    </source>
</reference>
<sequence length="1121" mass="125774">MIENLKSLVVRIATLLKQKVDKVSGKSLVSDSLITKLEGLEKVTSSKYLSDNKLQLTLSDNTTVVTTNTIDLSGYVQKETGKSLIENTLKNQIPQKVDKVNGKGLLKSTIATSLETNWENFEKASKKFPTALAITGTDTKKIVLTLNDSTTLESQWVDLKGEAVDFSGAGFDKTTGVFKINSNTQFSLDGRYRLLTAKIPWSDIQGAPTIPTLPSWVGNNKPTYNWSEIQNKPSLDYLPLTGGTINPGNVSNYQEGIRINKATNNWSTITLGTEGTSGIQSGAWAITRNPSGEFQIGQTSGANSGLRLSSEFPYWKGSKIWNSKDNVVEGEANLETGRDVHKDSPLYIANLGYDKVKDQTYNNALTFGGSSGRSQLILPWFGGGGLYFRTLRDVLDNWTEPERIYSQRDNLGSSNMLRGNCHVPFTSHNFYINNTQTLANKDSEGNLKGQFPDGLIYRNPDKTEWVELETNTWYTISIQIKANKDVYLNGGLPIHYHYRKRDDISVNALFRKVEIRNTQILANKWTTLRTSLLTGSVPGKLRLFIFNNQSDAEFSIRYICFEQGNSSGGYKPTQDELSGAGSGSSNSGVSYTRITDAHNWLNSPGKIFAADGDSASNSPTNNWYHFFGGTHTNTQNYNYQFALRLDTKENTPLFFKKRDQTGYSNWYQIPMFQNPINDYADIIKSEYAWHYTNIGNGFKVYQGNIGQGRLRLHVNDDGVNSPIRFDSPVFRLHYPGVDSVSLHSKDTKLNVTRNYQERNAPNSDYTRVKAEGYEIPNGTHKQVLLANGESKFLGYGQQQEINLIGLPEDKYFLIYTTIQASDRCKFRVHTALDGKSKPSWAIHGQGFSLEVEFEQTGHGWGTIDTLEYVNYYSYGWANVQPAMFIGQLGNNSRPFIYLRGGGFYTFYSYSMKGAEITWENPRTTIGEFEGQPYCRDWADELEILPRAFFTYKNQLFGKIVETRLPIKTKELMIDTSPSNTFNIYSDGNEMNVASRILGGYTKVRASGYKVMGQESTKNILLADGTTEPYSHESAEIGGDWGYTKVWKNNLIYVVNPCNINLNNLENWTGLSFINLHNGTTTFSANGINFIYLGAPSFQGNRGTSCTVNRRHNEIFVHVNKI</sequence>
<name>A0A8S5SVG1_9CAUD</name>
<accession>A0A8S5SVG1</accession>
<evidence type="ECO:0000313" key="1">
    <source>
        <dbReference type="EMBL" id="DAF55068.1"/>
    </source>
</evidence>